<reference evidence="2 3" key="1">
    <citation type="submission" date="2016-10" db="EMBL/GenBank/DDBJ databases">
        <title>Comparative genomics of Bacillus thuringiensis reveals a path to pathogens against multiple invertebrate hosts.</title>
        <authorList>
            <person name="Zheng J."/>
            <person name="Gao Q."/>
            <person name="Liu H."/>
            <person name="Peng D."/>
            <person name="Ruan L."/>
            <person name="Sun M."/>
        </authorList>
    </citation>
    <scope>NUCLEOTIDE SEQUENCE [LARGE SCALE GENOMIC DNA]</scope>
    <source>
        <strain evidence="2">BGSC 4BX1</strain>
    </source>
</reference>
<dbReference type="AlphaFoldDB" id="A0A243BGU8"/>
<evidence type="ECO:0008006" key="4">
    <source>
        <dbReference type="Google" id="ProtNLM"/>
    </source>
</evidence>
<feature type="chain" id="PRO_5039185900" description="Lipoprotein" evidence="1">
    <location>
        <begin position="21"/>
        <end position="155"/>
    </location>
</feature>
<dbReference type="RefSeq" id="WP_088119382.1">
    <property type="nucleotide sequence ID" value="NZ_NFDL01000041.1"/>
</dbReference>
<proteinExistence type="predicted"/>
<dbReference type="EMBL" id="NFDL01000041">
    <property type="protein sequence ID" value="OTY45642.1"/>
    <property type="molecule type" value="Genomic_DNA"/>
</dbReference>
<organism evidence="2 3">
    <name type="scientific">Bacillus thuringiensis serovar pingluonsis</name>
    <dbReference type="NCBI Taxonomy" id="180881"/>
    <lineage>
        <taxon>Bacteria</taxon>
        <taxon>Bacillati</taxon>
        <taxon>Bacillota</taxon>
        <taxon>Bacilli</taxon>
        <taxon>Bacillales</taxon>
        <taxon>Bacillaceae</taxon>
        <taxon>Bacillus</taxon>
        <taxon>Bacillus cereus group</taxon>
    </lineage>
</organism>
<keyword evidence="1" id="KW-0732">Signal</keyword>
<dbReference type="Proteomes" id="UP000195089">
    <property type="component" value="Unassembled WGS sequence"/>
</dbReference>
<evidence type="ECO:0000313" key="3">
    <source>
        <dbReference type="Proteomes" id="UP000195089"/>
    </source>
</evidence>
<evidence type="ECO:0000256" key="1">
    <source>
        <dbReference type="SAM" id="SignalP"/>
    </source>
</evidence>
<dbReference type="PROSITE" id="PS51257">
    <property type="entry name" value="PROKAR_LIPOPROTEIN"/>
    <property type="match status" value="1"/>
</dbReference>
<evidence type="ECO:0000313" key="2">
    <source>
        <dbReference type="EMBL" id="OTY45642.1"/>
    </source>
</evidence>
<feature type="signal peptide" evidence="1">
    <location>
        <begin position="1"/>
        <end position="20"/>
    </location>
</feature>
<name>A0A243BGU8_BACTU</name>
<gene>
    <name evidence="2" type="ORF">BK742_11110</name>
</gene>
<protein>
    <recommendedName>
        <fullName evidence="4">Lipoprotein</fullName>
    </recommendedName>
</protein>
<accession>A0A243BGU8</accession>
<sequence>MKRVMYVVLLLSFVIGIAACNDETSSSRTLLFIGKPAKDNVIYFTHTDNKRKIQEIQDMFQNKKWKRNETFSTVNKTPDVVFSIDEDNTGLPALYVTVYFHEDGADAINLFGEHTTLNKEELTKLREKMSAYYPKMILGLVSYIACKQNSLILSK</sequence>
<comment type="caution">
    <text evidence="2">The sequence shown here is derived from an EMBL/GenBank/DDBJ whole genome shotgun (WGS) entry which is preliminary data.</text>
</comment>